<organism evidence="2 3">
    <name type="scientific">Putridiphycobacter roseus</name>
    <dbReference type="NCBI Taxonomy" id="2219161"/>
    <lineage>
        <taxon>Bacteria</taxon>
        <taxon>Pseudomonadati</taxon>
        <taxon>Bacteroidota</taxon>
        <taxon>Flavobacteriia</taxon>
        <taxon>Flavobacteriales</taxon>
        <taxon>Crocinitomicaceae</taxon>
        <taxon>Putridiphycobacter</taxon>
    </lineage>
</organism>
<dbReference type="CDD" id="cd00146">
    <property type="entry name" value="PKD"/>
    <property type="match status" value="2"/>
</dbReference>
<dbReference type="SUPFAM" id="SSF49299">
    <property type="entry name" value="PKD domain"/>
    <property type="match status" value="2"/>
</dbReference>
<evidence type="ECO:0000313" key="3">
    <source>
        <dbReference type="Proteomes" id="UP000249248"/>
    </source>
</evidence>
<dbReference type="Gene3D" id="2.60.120.260">
    <property type="entry name" value="Galactose-binding domain-like"/>
    <property type="match status" value="1"/>
</dbReference>
<feature type="domain" description="PKD" evidence="1">
    <location>
        <begin position="437"/>
        <end position="489"/>
    </location>
</feature>
<dbReference type="Pfam" id="PF18911">
    <property type="entry name" value="PKD_4"/>
    <property type="match status" value="2"/>
</dbReference>
<dbReference type="InterPro" id="IPR035986">
    <property type="entry name" value="PKD_dom_sf"/>
</dbReference>
<dbReference type="AlphaFoldDB" id="A0A2W1MW77"/>
<dbReference type="InterPro" id="IPR000601">
    <property type="entry name" value="PKD_dom"/>
</dbReference>
<accession>A0A2W1MW77</accession>
<protein>
    <recommendedName>
        <fullName evidence="1">PKD domain-containing protein</fullName>
    </recommendedName>
</protein>
<keyword evidence="3" id="KW-1185">Reference proteome</keyword>
<proteinExistence type="predicted"/>
<dbReference type="PROSITE" id="PS50093">
    <property type="entry name" value="PKD"/>
    <property type="match status" value="2"/>
</dbReference>
<sequence>MCSIDLHAQEICDNGIDDDGDGLIDLLDQSDCSCSLVFPQPNQMIPNAGFEDTLCCPSGIAQLNCAADWIQASNATSDYFNTCDFMSVISPPNFPLPDSGSGYVGIITSANYNEYIGTCLDSVMEVGVSYTINFHAAWASGNDSIAFTFFGNPDCNNLPWNGSTCPTGIDSWTELGVQTMTFDSLGEWVSVSLTFTPTYAINAIAIGGACNGLDPASGSVNYYYIDDINIDSTKNFPGNISSYNGLYCQEEAILTAATTLTGGTWQWYKEGIALVGETDSILDSELYGLGLYSALYILPEGCTKIDYYLSPPIFPTANFSYTIDQCTGEASFTDQSSIIAGEIEHYTWHFGDYLNSVLEDPDHHYLDTGNYEVFHVVFSADGCPDTTVQIIPYYFDMTADFEFTLNNNTYPANALDTMDLCFGDSLDFTNITSIVLPHTATYMWYYGDGENSNATSTNYNYPSSGTYNAMLIAYADNGCTDTITSPFLVHPYPQADFNLTVNGATYNANPAAFYQFCEGDSIHLTNISSVGQPDSITYFYWTLNDTLTFFNDSTFLINNHLENQVILYTEGPSGCSHSDTLRFRNNDFHQFSFNATKETCFGVKDANMTLNFIGGSHPGTYTFTLIDPNNLIANTQVLNDSSNVAFNNLYFGNWSIQITNETGCVWDTVFNIETISPMINISPSVNAPQCYGTATGSIVVNSTTPGNFSFNILNNSGQVINSPAGTNAANNLIAGVYTIRITDSLGCNHQMDVDLIDPKIILPIFNLTHPLCHGLSTGVAAIDTILDYQGSFDSLIYNWTPNLTGNNGLGETEIHAIPAGEYVLEVIDGVGCTVHQIFHILDPPPLKSSMEIGSPTYCRTASYQNGNGVVAGAGLPDSSGVGNLIYQWKNLVNGDESNFSTFVVRTPGFMQLTIQDDNGCSFVDSIYVDSLNPIAMFSAYSDEFISPTQYEGTELMTVKFENESQNFSQIGNPLSDTIFQWSLDTNEVPDNWFLSLDYDEAIDTVYAGEKIYEVCLIAKNFNHCVDMHCKSIVVHDYPLLIVPNVFTPGAFPNNEFFFPYEGIQDFHCIMMNRYGLPVYEFTHIDDKWNGDHYLNNKPCTEGVYFYLYEAMSTNGTPFEGEGTVHLIRAKK</sequence>
<dbReference type="SMART" id="SM00089">
    <property type="entry name" value="PKD"/>
    <property type="match status" value="2"/>
</dbReference>
<dbReference type="Proteomes" id="UP000249248">
    <property type="component" value="Unassembled WGS sequence"/>
</dbReference>
<evidence type="ECO:0000313" key="2">
    <source>
        <dbReference type="EMBL" id="PZE16097.1"/>
    </source>
</evidence>
<feature type="domain" description="PKD" evidence="1">
    <location>
        <begin position="346"/>
        <end position="373"/>
    </location>
</feature>
<dbReference type="InterPro" id="IPR013783">
    <property type="entry name" value="Ig-like_fold"/>
</dbReference>
<dbReference type="EMBL" id="QKSB01000012">
    <property type="protein sequence ID" value="PZE16097.1"/>
    <property type="molecule type" value="Genomic_DNA"/>
</dbReference>
<dbReference type="InterPro" id="IPR022409">
    <property type="entry name" value="PKD/Chitinase_dom"/>
</dbReference>
<comment type="caution">
    <text evidence="2">The sequence shown here is derived from an EMBL/GenBank/DDBJ whole genome shotgun (WGS) entry which is preliminary data.</text>
</comment>
<evidence type="ECO:0000259" key="1">
    <source>
        <dbReference type="PROSITE" id="PS50093"/>
    </source>
</evidence>
<dbReference type="Gene3D" id="2.60.40.10">
    <property type="entry name" value="Immunoglobulins"/>
    <property type="match status" value="2"/>
</dbReference>
<gene>
    <name evidence="2" type="ORF">DNU06_14970</name>
</gene>
<name>A0A2W1MW77_9FLAO</name>
<reference evidence="2 3" key="1">
    <citation type="submission" date="2018-06" db="EMBL/GenBank/DDBJ databases">
        <title>The draft genome sequence of Crocinitomix sp. SM1701.</title>
        <authorList>
            <person name="Zhang X."/>
        </authorList>
    </citation>
    <scope>NUCLEOTIDE SEQUENCE [LARGE SCALE GENOMIC DNA]</scope>
    <source>
        <strain evidence="2 3">SM1701</strain>
    </source>
</reference>
<dbReference type="Pfam" id="PF13585">
    <property type="entry name" value="CHU_C"/>
    <property type="match status" value="1"/>
</dbReference>